<gene>
    <name evidence="1" type="ORF">ACFQ5G_10645</name>
</gene>
<dbReference type="RefSeq" id="WP_317797033.1">
    <property type="nucleotide sequence ID" value="NZ_AP028461.1"/>
</dbReference>
<protein>
    <recommendedName>
        <fullName evidence="3">Tetratricopeptide repeat protein</fullName>
    </recommendedName>
</protein>
<reference evidence="2" key="1">
    <citation type="journal article" date="2019" name="Int. J. Syst. Evol. Microbiol.">
        <title>The Global Catalogue of Microorganisms (GCM) 10K type strain sequencing project: providing services to taxonomists for standard genome sequencing and annotation.</title>
        <authorList>
            <consortium name="The Broad Institute Genomics Platform"/>
            <consortium name="The Broad Institute Genome Sequencing Center for Infectious Disease"/>
            <person name="Wu L."/>
            <person name="Ma J."/>
        </authorList>
    </citation>
    <scope>NUCLEOTIDE SEQUENCE [LARGE SCALE GENOMIC DNA]</scope>
    <source>
        <strain evidence="2">CCM 7526</strain>
    </source>
</reference>
<dbReference type="Proteomes" id="UP001597183">
    <property type="component" value="Unassembled WGS sequence"/>
</dbReference>
<accession>A0ABW4A511</accession>
<evidence type="ECO:0008006" key="3">
    <source>
        <dbReference type="Google" id="ProtNLM"/>
    </source>
</evidence>
<evidence type="ECO:0000313" key="2">
    <source>
        <dbReference type="Proteomes" id="UP001597183"/>
    </source>
</evidence>
<dbReference type="EMBL" id="JBHTMK010000013">
    <property type="protein sequence ID" value="MFD1365800.1"/>
    <property type="molecule type" value="Genomic_DNA"/>
</dbReference>
<organism evidence="1 2">
    <name type="scientific">Actinoplanes sichuanensis</name>
    <dbReference type="NCBI Taxonomy" id="512349"/>
    <lineage>
        <taxon>Bacteria</taxon>
        <taxon>Bacillati</taxon>
        <taxon>Actinomycetota</taxon>
        <taxon>Actinomycetes</taxon>
        <taxon>Micromonosporales</taxon>
        <taxon>Micromonosporaceae</taxon>
        <taxon>Actinoplanes</taxon>
    </lineage>
</organism>
<proteinExistence type="predicted"/>
<sequence length="151" mass="16367">MDGVRRAQEMNLAGDRGGARALLEGLWDSAEDALHRCTVAHYLADLQDSVAAELRWDELALEAFPDLTDERAREIDDTWRARAFLPSLHLNLADVHRRSGNVGAARTHLAEAVAALDALPEDDYGAMIRDAVEKVRVAVDSGSTAPLVPAG</sequence>
<name>A0ABW4A511_9ACTN</name>
<evidence type="ECO:0000313" key="1">
    <source>
        <dbReference type="EMBL" id="MFD1365800.1"/>
    </source>
</evidence>
<keyword evidence="2" id="KW-1185">Reference proteome</keyword>
<comment type="caution">
    <text evidence="1">The sequence shown here is derived from an EMBL/GenBank/DDBJ whole genome shotgun (WGS) entry which is preliminary data.</text>
</comment>